<gene>
    <name evidence="1" type="ORF">AXXA_06178</name>
</gene>
<dbReference type="EMBL" id="AFRQ01000031">
    <property type="protein sequence ID" value="EGP47317.1"/>
    <property type="molecule type" value="Genomic_DNA"/>
</dbReference>
<sequence length="42" mass="4707">MDVLGGSPELPELGNRLKGTQQLDVQDRIHGFDFLNDMDSTF</sequence>
<comment type="caution">
    <text evidence="1">The sequence shown here is derived from an EMBL/GenBank/DDBJ whole genome shotgun (WGS) entry which is preliminary data.</text>
</comment>
<protein>
    <submittedName>
        <fullName evidence="1">Uncharacterized protein</fullName>
    </submittedName>
</protein>
<name>F7SWY0_9BURK</name>
<reference evidence="1 2" key="1">
    <citation type="submission" date="2011-06" db="EMBL/GenBank/DDBJ databases">
        <authorList>
            <person name="Bador J."/>
            <person name="Amoureux L."/>
            <person name="Neuwirth C."/>
        </authorList>
    </citation>
    <scope>NUCLEOTIDE SEQUENCE [LARGE SCALE GENOMIC DNA]</scope>
    <source>
        <strain evidence="1 2">AXX-A</strain>
    </source>
</reference>
<proteinExistence type="predicted"/>
<evidence type="ECO:0000313" key="1">
    <source>
        <dbReference type="EMBL" id="EGP47317.1"/>
    </source>
</evidence>
<dbReference type="AlphaFoldDB" id="F7SWY0"/>
<dbReference type="Proteomes" id="UP000004853">
    <property type="component" value="Unassembled WGS sequence"/>
</dbReference>
<accession>F7SWY0</accession>
<dbReference type="HOGENOM" id="CLU_3245673_0_0_4"/>
<organism evidence="1 2">
    <name type="scientific">Achromobacter insuavis AXX-A</name>
    <dbReference type="NCBI Taxonomy" id="1003200"/>
    <lineage>
        <taxon>Bacteria</taxon>
        <taxon>Pseudomonadati</taxon>
        <taxon>Pseudomonadota</taxon>
        <taxon>Betaproteobacteria</taxon>
        <taxon>Burkholderiales</taxon>
        <taxon>Alcaligenaceae</taxon>
        <taxon>Achromobacter</taxon>
    </lineage>
</organism>
<dbReference type="PATRIC" id="fig|1003200.3.peg.1211"/>
<evidence type="ECO:0000313" key="2">
    <source>
        <dbReference type="Proteomes" id="UP000004853"/>
    </source>
</evidence>